<evidence type="ECO:0000313" key="5">
    <source>
        <dbReference type="Proteomes" id="UP001140562"/>
    </source>
</evidence>
<dbReference type="Pfam" id="PF06766">
    <property type="entry name" value="Hydrophobin_2"/>
    <property type="match status" value="1"/>
</dbReference>
<dbReference type="InterPro" id="IPR010636">
    <property type="entry name" value="Class_II_hydrophobin"/>
</dbReference>
<evidence type="ECO:0000256" key="2">
    <source>
        <dbReference type="ARBA" id="ARBA00023157"/>
    </source>
</evidence>
<dbReference type="InterPro" id="IPR036686">
    <property type="entry name" value="Class_II_Hydrophobin_sf"/>
</dbReference>
<dbReference type="GO" id="GO:0005576">
    <property type="term" value="C:extracellular region"/>
    <property type="evidence" value="ECO:0007669"/>
    <property type="project" value="InterPro"/>
</dbReference>
<sequence>MQFALTTLTALLSLTSAAAINARFPSVGKLVARQAGVCGALATPVCCQLDVLGIANLNCENAGPITTTQEFTALCAESGTSAQCCALPLGADALLCTAA</sequence>
<dbReference type="PANTHER" id="PTHR42341">
    <property type="entry name" value="HYDROPHOBIN"/>
    <property type="match status" value="1"/>
</dbReference>
<keyword evidence="2" id="KW-1015">Disulfide bond</keyword>
<dbReference type="PANTHER" id="PTHR42341:SF2">
    <property type="entry name" value="HYDROPHOBIN"/>
    <property type="match status" value="1"/>
</dbReference>
<dbReference type="EMBL" id="JAPEUV010000045">
    <property type="protein sequence ID" value="KAJ4336807.1"/>
    <property type="molecule type" value="Genomic_DNA"/>
</dbReference>
<dbReference type="AlphaFoldDB" id="A0A9W9C000"/>
<dbReference type="Proteomes" id="UP001140562">
    <property type="component" value="Unassembled WGS sequence"/>
</dbReference>
<evidence type="ECO:0008006" key="6">
    <source>
        <dbReference type="Google" id="ProtNLM"/>
    </source>
</evidence>
<feature type="chain" id="PRO_5040952661" description="Hydrophobin" evidence="3">
    <location>
        <begin position="18"/>
        <end position="99"/>
    </location>
</feature>
<name>A0A9W9C000_9PLEO</name>
<evidence type="ECO:0000256" key="3">
    <source>
        <dbReference type="SAM" id="SignalP"/>
    </source>
</evidence>
<dbReference type="Gene3D" id="3.20.120.10">
    <property type="entry name" value="Hydrophobin"/>
    <property type="match status" value="1"/>
</dbReference>
<evidence type="ECO:0000256" key="1">
    <source>
        <dbReference type="ARBA" id="ARBA00009576"/>
    </source>
</evidence>
<feature type="signal peptide" evidence="3">
    <location>
        <begin position="1"/>
        <end position="17"/>
    </location>
</feature>
<accession>A0A9W9C000</accession>
<organism evidence="4 5">
    <name type="scientific">Didymella glomerata</name>
    <dbReference type="NCBI Taxonomy" id="749621"/>
    <lineage>
        <taxon>Eukaryota</taxon>
        <taxon>Fungi</taxon>
        <taxon>Dikarya</taxon>
        <taxon>Ascomycota</taxon>
        <taxon>Pezizomycotina</taxon>
        <taxon>Dothideomycetes</taxon>
        <taxon>Pleosporomycetidae</taxon>
        <taxon>Pleosporales</taxon>
        <taxon>Pleosporineae</taxon>
        <taxon>Didymellaceae</taxon>
        <taxon>Didymella</taxon>
    </lineage>
</organism>
<dbReference type="OrthoDB" id="4500971at2759"/>
<protein>
    <recommendedName>
        <fullName evidence="6">Hydrophobin</fullName>
    </recommendedName>
</protein>
<evidence type="ECO:0000313" key="4">
    <source>
        <dbReference type="EMBL" id="KAJ4336807.1"/>
    </source>
</evidence>
<comment type="caution">
    <text evidence="4">The sequence shown here is derived from an EMBL/GenBank/DDBJ whole genome shotgun (WGS) entry which is preliminary data.</text>
</comment>
<dbReference type="CDD" id="cd23508">
    <property type="entry name" value="hydrophobin_II"/>
    <property type="match status" value="1"/>
</dbReference>
<gene>
    <name evidence="4" type="ORF">N0V87_005202</name>
</gene>
<comment type="similarity">
    <text evidence="1">Belongs to the cerato-ulmin hydrophobin family.</text>
</comment>
<keyword evidence="5" id="KW-1185">Reference proteome</keyword>
<reference evidence="4" key="1">
    <citation type="submission" date="2022-10" db="EMBL/GenBank/DDBJ databases">
        <title>Tapping the CABI collections for fungal endophytes: first genome assemblies for Collariella, Neodidymelliopsis, Ascochyta clinopodiicola, Didymella pomorum, Didymosphaeria variabile, Neocosmospora piperis and Neocucurbitaria cava.</title>
        <authorList>
            <person name="Hill R."/>
        </authorList>
    </citation>
    <scope>NUCLEOTIDE SEQUENCE</scope>
    <source>
        <strain evidence="4">IMI 360193</strain>
    </source>
</reference>
<proteinExistence type="inferred from homology"/>
<dbReference type="SUPFAM" id="SSF101751">
    <property type="entry name" value="Hydrophobin II, HfbII"/>
    <property type="match status" value="1"/>
</dbReference>
<keyword evidence="3" id="KW-0732">Signal</keyword>